<dbReference type="SUPFAM" id="SSF57716">
    <property type="entry name" value="Glucocorticoid receptor-like (DNA-binding domain)"/>
    <property type="match status" value="1"/>
</dbReference>
<feature type="domain" description="TRASH" evidence="5">
    <location>
        <begin position="6"/>
        <end position="44"/>
    </location>
</feature>
<keyword evidence="3" id="KW-0687">Ribonucleoprotein</keyword>
<proteinExistence type="inferred from homology"/>
<evidence type="ECO:0000256" key="3">
    <source>
        <dbReference type="ARBA" id="ARBA00023274"/>
    </source>
</evidence>
<dbReference type="AlphaFoldDB" id="A0A098VSF6"/>
<dbReference type="GeneID" id="25259239"/>
<evidence type="ECO:0000256" key="2">
    <source>
        <dbReference type="ARBA" id="ARBA00022980"/>
    </source>
</evidence>
<dbReference type="InterPro" id="IPR056366">
    <property type="entry name" value="Ribosomal_eL24"/>
</dbReference>
<dbReference type="VEuPathDB" id="MicrosporidiaDB:DI09_253p20"/>
<dbReference type="Gene3D" id="2.30.170.20">
    <property type="entry name" value="Ribosomal protein L24e"/>
    <property type="match status" value="1"/>
</dbReference>
<reference evidence="6 7" key="1">
    <citation type="submission" date="2014-04" db="EMBL/GenBank/DDBJ databases">
        <title>A new species of microsporidia sheds light on the evolution of extreme parasitism.</title>
        <authorList>
            <person name="Haag K.L."/>
            <person name="James T.Y."/>
            <person name="Larsson R."/>
            <person name="Schaer T.M."/>
            <person name="Refardt D."/>
            <person name="Pombert J.-F."/>
            <person name="Ebert D."/>
        </authorList>
    </citation>
    <scope>NUCLEOTIDE SEQUENCE [LARGE SCALE GENOMIC DNA]</scope>
    <source>
        <strain evidence="6 7">UGP3</strain>
        <tissue evidence="6">Spores</tissue>
    </source>
</reference>
<dbReference type="PANTHER" id="PTHR10792:SF1">
    <property type="entry name" value="RIBOSOMAL PROTEIN L24"/>
    <property type="match status" value="1"/>
</dbReference>
<dbReference type="GO" id="GO:0022625">
    <property type="term" value="C:cytosolic large ribosomal subunit"/>
    <property type="evidence" value="ECO:0007669"/>
    <property type="project" value="TreeGrafter"/>
</dbReference>
<dbReference type="GO" id="GO:0003729">
    <property type="term" value="F:mRNA binding"/>
    <property type="evidence" value="ECO:0007669"/>
    <property type="project" value="TreeGrafter"/>
</dbReference>
<feature type="region of interest" description="Disordered" evidence="4">
    <location>
        <begin position="110"/>
        <end position="159"/>
    </location>
</feature>
<dbReference type="InterPro" id="IPR011017">
    <property type="entry name" value="TRASH_dom"/>
</dbReference>
<feature type="compositionally biased region" description="Basic and acidic residues" evidence="4">
    <location>
        <begin position="117"/>
        <end position="129"/>
    </location>
</feature>
<dbReference type="GO" id="GO:0003735">
    <property type="term" value="F:structural constituent of ribosome"/>
    <property type="evidence" value="ECO:0007669"/>
    <property type="project" value="InterPro"/>
</dbReference>
<name>A0A098VSF6_9MICR</name>
<keyword evidence="7" id="KW-1185">Reference proteome</keyword>
<dbReference type="PROSITE" id="PS01073">
    <property type="entry name" value="RIBOSOMAL_L24E"/>
    <property type="match status" value="1"/>
</dbReference>
<dbReference type="EMBL" id="JMKJ01000170">
    <property type="protein sequence ID" value="KGG51875.1"/>
    <property type="molecule type" value="Genomic_DNA"/>
</dbReference>
<evidence type="ECO:0000313" key="6">
    <source>
        <dbReference type="EMBL" id="KGG51875.1"/>
    </source>
</evidence>
<dbReference type="OrthoDB" id="1727108at2759"/>
<keyword evidence="2" id="KW-0689">Ribosomal protein</keyword>
<evidence type="ECO:0000259" key="5">
    <source>
        <dbReference type="SMART" id="SM00746"/>
    </source>
</evidence>
<sequence length="159" mass="18260">MKLDVCAFSGYKIYPARGVLFVRSDSRPFRLLSGKCEAHFLLKKNPRKYNWTVFYRRLHKKGSTESLVKRRARRTVKSMRGIIGVTPETIKAKRSQPVELREAARAESLLQAKQKKKDQQAAKKQEKIRNIATRASEKSAQLKAKSAKSMKTKPLARSR</sequence>
<evidence type="ECO:0000256" key="1">
    <source>
        <dbReference type="ARBA" id="ARBA00005647"/>
    </source>
</evidence>
<dbReference type="GO" id="GO:0002181">
    <property type="term" value="P:cytoplasmic translation"/>
    <property type="evidence" value="ECO:0007669"/>
    <property type="project" value="TreeGrafter"/>
</dbReference>
<dbReference type="InterPro" id="IPR038630">
    <property type="entry name" value="L24e/L24_sf"/>
</dbReference>
<dbReference type="InterPro" id="IPR023442">
    <property type="entry name" value="Ribosomal_eL24_CS"/>
</dbReference>
<organism evidence="6 7">
    <name type="scientific">Mitosporidium daphniae</name>
    <dbReference type="NCBI Taxonomy" id="1485682"/>
    <lineage>
        <taxon>Eukaryota</taxon>
        <taxon>Fungi</taxon>
        <taxon>Fungi incertae sedis</taxon>
        <taxon>Microsporidia</taxon>
        <taxon>Mitosporidium</taxon>
    </lineage>
</organism>
<evidence type="ECO:0000256" key="4">
    <source>
        <dbReference type="SAM" id="MobiDB-lite"/>
    </source>
</evidence>
<dbReference type="Proteomes" id="UP000029725">
    <property type="component" value="Unassembled WGS sequence"/>
</dbReference>
<dbReference type="CDD" id="cd00472">
    <property type="entry name" value="Ribosomal_L24e_L24"/>
    <property type="match status" value="1"/>
</dbReference>
<accession>A0A098VSF6</accession>
<protein>
    <recommendedName>
        <fullName evidence="5">TRASH domain-containing protein</fullName>
    </recommendedName>
</protein>
<dbReference type="HOGENOM" id="CLU_106411_0_0_1"/>
<gene>
    <name evidence="6" type="ORF">DI09_253p20</name>
</gene>
<dbReference type="InterPro" id="IPR000988">
    <property type="entry name" value="Ribosomal_eL24-rel_N"/>
</dbReference>
<evidence type="ECO:0000313" key="7">
    <source>
        <dbReference type="Proteomes" id="UP000029725"/>
    </source>
</evidence>
<feature type="compositionally biased region" description="Basic residues" evidence="4">
    <location>
        <begin position="145"/>
        <end position="159"/>
    </location>
</feature>
<dbReference type="SMART" id="SM00746">
    <property type="entry name" value="TRASH"/>
    <property type="match status" value="1"/>
</dbReference>
<comment type="similarity">
    <text evidence="1">Belongs to the eukaryotic ribosomal protein eL24 family.</text>
</comment>
<dbReference type="Gene3D" id="6.10.250.1270">
    <property type="match status" value="1"/>
</dbReference>
<dbReference type="RefSeq" id="XP_013238311.1">
    <property type="nucleotide sequence ID" value="XM_013382857.1"/>
</dbReference>
<dbReference type="PANTHER" id="PTHR10792">
    <property type="entry name" value="60S RIBOSOMAL PROTEIN L24"/>
    <property type="match status" value="1"/>
</dbReference>
<comment type="caution">
    <text evidence="6">The sequence shown here is derived from an EMBL/GenBank/DDBJ whole genome shotgun (WGS) entry which is preliminary data.</text>
</comment>
<dbReference type="Pfam" id="PF01246">
    <property type="entry name" value="Ribosomal_L24e"/>
    <property type="match status" value="1"/>
</dbReference>